<dbReference type="Proteomes" id="UP000507245">
    <property type="component" value="Unassembled WGS sequence"/>
</dbReference>
<keyword evidence="2" id="KW-1185">Reference proteome</keyword>
<evidence type="ECO:0000313" key="2">
    <source>
        <dbReference type="Proteomes" id="UP000507245"/>
    </source>
</evidence>
<sequence>MDQHKADDNLRYVGGLTCVLATDASISFADLRCQLPDEGVQNANASGDCEKNEDEDDFSFACTNFDRSPISIDNIFQNGQICPVFLIFNRDLMFADVDDNDSSRARGATASSSSLRPPLKKLFFEERDTLTSATSFYYSRGGLGF</sequence>
<dbReference type="OrthoDB" id="1933664at2759"/>
<dbReference type="AlphaFoldDB" id="A0A6J5XW80"/>
<name>A0A6J5XW80_PRUAR</name>
<organism evidence="1 2">
    <name type="scientific">Prunus armeniaca</name>
    <name type="common">Apricot</name>
    <name type="synonym">Armeniaca vulgaris</name>
    <dbReference type="NCBI Taxonomy" id="36596"/>
    <lineage>
        <taxon>Eukaryota</taxon>
        <taxon>Viridiplantae</taxon>
        <taxon>Streptophyta</taxon>
        <taxon>Embryophyta</taxon>
        <taxon>Tracheophyta</taxon>
        <taxon>Spermatophyta</taxon>
        <taxon>Magnoliopsida</taxon>
        <taxon>eudicotyledons</taxon>
        <taxon>Gunneridae</taxon>
        <taxon>Pentapetalae</taxon>
        <taxon>rosids</taxon>
        <taxon>fabids</taxon>
        <taxon>Rosales</taxon>
        <taxon>Rosaceae</taxon>
        <taxon>Amygdaloideae</taxon>
        <taxon>Amygdaleae</taxon>
        <taxon>Prunus</taxon>
    </lineage>
</organism>
<proteinExistence type="predicted"/>
<gene>
    <name evidence="1" type="ORF">ORAREDHAP_LOCUS42317</name>
</gene>
<dbReference type="EMBL" id="CAEKKB010000007">
    <property type="protein sequence ID" value="CAB4316547.1"/>
    <property type="molecule type" value="Genomic_DNA"/>
</dbReference>
<reference evidence="2" key="1">
    <citation type="journal article" date="2020" name="Genome Biol.">
        <title>Gamete binning: chromosome-level and haplotype-resolved genome assembly enabled by high-throughput single-cell sequencing of gamete genomes.</title>
        <authorList>
            <person name="Campoy J.A."/>
            <person name="Sun H."/>
            <person name="Goel M."/>
            <person name="Jiao W.-B."/>
            <person name="Folz-Donahue K."/>
            <person name="Wang N."/>
            <person name="Rubio M."/>
            <person name="Liu C."/>
            <person name="Kukat C."/>
            <person name="Ruiz D."/>
            <person name="Huettel B."/>
            <person name="Schneeberger K."/>
        </authorList>
    </citation>
    <scope>NUCLEOTIDE SEQUENCE [LARGE SCALE GENOMIC DNA]</scope>
    <source>
        <strain evidence="2">cv. Rojo Pasion</strain>
    </source>
</reference>
<evidence type="ECO:0000313" key="1">
    <source>
        <dbReference type="EMBL" id="CAB4316547.1"/>
    </source>
</evidence>
<accession>A0A6J5XW80</accession>
<protein>
    <submittedName>
        <fullName evidence="1">Uncharacterized protein</fullName>
    </submittedName>
</protein>